<protein>
    <submittedName>
        <fullName evidence="1">Uncharacterized protein</fullName>
    </submittedName>
</protein>
<dbReference type="PANTHER" id="PTHR34570">
    <property type="entry name" value="OS03G0593100 PROTEIN"/>
    <property type="match status" value="1"/>
</dbReference>
<dbReference type="EMBL" id="CAJGYO010000505">
    <property type="protein sequence ID" value="CAD6342453.1"/>
    <property type="molecule type" value="Genomic_DNA"/>
</dbReference>
<evidence type="ECO:0000313" key="2">
    <source>
        <dbReference type="Proteomes" id="UP000604825"/>
    </source>
</evidence>
<dbReference type="Proteomes" id="UP000604825">
    <property type="component" value="Unassembled WGS sequence"/>
</dbReference>
<evidence type="ECO:0000313" key="1">
    <source>
        <dbReference type="EMBL" id="CAD6342453.1"/>
    </source>
</evidence>
<accession>A0A811SL49</accession>
<dbReference type="OrthoDB" id="671858at2759"/>
<name>A0A811SL49_9POAL</name>
<sequence>MPRKSINRFKSITISSQQFMNFTTSVSLSLVIMGVQSSEGQVMFSSIARLQQRLRELERIREKREERLLHMLAPRPAATASPREMPVKWFFHPELLYPCRTLHDTTTAVAAASLFPAVPTTVCECKSFQPHGDSNPIAVELWPSKTYNYKHVLPER</sequence>
<proteinExistence type="predicted"/>
<reference evidence="1" key="1">
    <citation type="submission" date="2020-10" db="EMBL/GenBank/DDBJ databases">
        <authorList>
            <person name="Han B."/>
            <person name="Lu T."/>
            <person name="Zhao Q."/>
            <person name="Huang X."/>
            <person name="Zhao Y."/>
        </authorList>
    </citation>
    <scope>NUCLEOTIDE SEQUENCE</scope>
</reference>
<keyword evidence="2" id="KW-1185">Reference proteome</keyword>
<dbReference type="AlphaFoldDB" id="A0A811SL49"/>
<organism evidence="1 2">
    <name type="scientific">Miscanthus lutarioriparius</name>
    <dbReference type="NCBI Taxonomy" id="422564"/>
    <lineage>
        <taxon>Eukaryota</taxon>
        <taxon>Viridiplantae</taxon>
        <taxon>Streptophyta</taxon>
        <taxon>Embryophyta</taxon>
        <taxon>Tracheophyta</taxon>
        <taxon>Spermatophyta</taxon>
        <taxon>Magnoliopsida</taxon>
        <taxon>Liliopsida</taxon>
        <taxon>Poales</taxon>
        <taxon>Poaceae</taxon>
        <taxon>PACMAD clade</taxon>
        <taxon>Panicoideae</taxon>
        <taxon>Andropogonodae</taxon>
        <taxon>Andropogoneae</taxon>
        <taxon>Saccharinae</taxon>
        <taxon>Miscanthus</taxon>
    </lineage>
</organism>
<dbReference type="PANTHER" id="PTHR34570:SF16">
    <property type="entry name" value="OS03G0593100 PROTEIN"/>
    <property type="match status" value="1"/>
</dbReference>
<comment type="caution">
    <text evidence="1">The sequence shown here is derived from an EMBL/GenBank/DDBJ whole genome shotgun (WGS) entry which is preliminary data.</text>
</comment>
<gene>
    <name evidence="1" type="ORF">NCGR_LOCUS66551</name>
</gene>